<evidence type="ECO:0000256" key="2">
    <source>
        <dbReference type="ARBA" id="ARBA00023125"/>
    </source>
</evidence>
<keyword evidence="2 5" id="KW-0238">DNA-binding</keyword>
<gene>
    <name evidence="5" type="ORF">ACH3VR_18170</name>
</gene>
<evidence type="ECO:0000313" key="6">
    <source>
        <dbReference type="Proteomes" id="UP001610861"/>
    </source>
</evidence>
<dbReference type="SUPFAM" id="SSF53822">
    <property type="entry name" value="Periplasmic binding protein-like I"/>
    <property type="match status" value="1"/>
</dbReference>
<protein>
    <submittedName>
        <fullName evidence="5">LacI family DNA-binding transcriptional regulator</fullName>
    </submittedName>
</protein>
<dbReference type="Pfam" id="PF13377">
    <property type="entry name" value="Peripla_BP_3"/>
    <property type="match status" value="1"/>
</dbReference>
<dbReference type="InterPro" id="IPR010982">
    <property type="entry name" value="Lambda_DNA-bd_dom_sf"/>
</dbReference>
<dbReference type="EMBL" id="JBIQWL010000008">
    <property type="protein sequence ID" value="MFH8252297.1"/>
    <property type="molecule type" value="Genomic_DNA"/>
</dbReference>
<feature type="domain" description="HTH lacI-type" evidence="4">
    <location>
        <begin position="17"/>
        <end position="71"/>
    </location>
</feature>
<dbReference type="PANTHER" id="PTHR30146:SF153">
    <property type="entry name" value="LACTOSE OPERON REPRESSOR"/>
    <property type="match status" value="1"/>
</dbReference>
<dbReference type="InterPro" id="IPR028082">
    <property type="entry name" value="Peripla_BP_I"/>
</dbReference>
<name>A0ABW7QBN8_9MICO</name>
<evidence type="ECO:0000259" key="4">
    <source>
        <dbReference type="PROSITE" id="PS50932"/>
    </source>
</evidence>
<dbReference type="Proteomes" id="UP001610861">
    <property type="component" value="Unassembled WGS sequence"/>
</dbReference>
<reference evidence="5 6" key="1">
    <citation type="submission" date="2024-09" db="EMBL/GenBank/DDBJ databases">
        <authorList>
            <person name="Pan X."/>
        </authorList>
    </citation>
    <scope>NUCLEOTIDE SEQUENCE [LARGE SCALE GENOMIC DNA]</scope>
    <source>
        <strain evidence="5 6">B2969</strain>
    </source>
</reference>
<organism evidence="5 6">
    <name type="scientific">Microbacterium alkaliflavum</name>
    <dbReference type="NCBI Taxonomy" id="3248839"/>
    <lineage>
        <taxon>Bacteria</taxon>
        <taxon>Bacillati</taxon>
        <taxon>Actinomycetota</taxon>
        <taxon>Actinomycetes</taxon>
        <taxon>Micrococcales</taxon>
        <taxon>Microbacteriaceae</taxon>
        <taxon>Microbacterium</taxon>
    </lineage>
</organism>
<keyword evidence="1" id="KW-0805">Transcription regulation</keyword>
<evidence type="ECO:0000313" key="5">
    <source>
        <dbReference type="EMBL" id="MFH8252297.1"/>
    </source>
</evidence>
<keyword evidence="6" id="KW-1185">Reference proteome</keyword>
<dbReference type="SUPFAM" id="SSF47413">
    <property type="entry name" value="lambda repressor-like DNA-binding domains"/>
    <property type="match status" value="1"/>
</dbReference>
<evidence type="ECO:0000256" key="3">
    <source>
        <dbReference type="ARBA" id="ARBA00023163"/>
    </source>
</evidence>
<dbReference type="Pfam" id="PF00356">
    <property type="entry name" value="LacI"/>
    <property type="match status" value="1"/>
</dbReference>
<dbReference type="Gene3D" id="1.10.260.40">
    <property type="entry name" value="lambda repressor-like DNA-binding domains"/>
    <property type="match status" value="1"/>
</dbReference>
<accession>A0ABW7QBN8</accession>
<dbReference type="SMART" id="SM00354">
    <property type="entry name" value="HTH_LACI"/>
    <property type="match status" value="1"/>
</dbReference>
<dbReference type="Gene3D" id="3.40.50.2300">
    <property type="match status" value="2"/>
</dbReference>
<dbReference type="GO" id="GO:0003677">
    <property type="term" value="F:DNA binding"/>
    <property type="evidence" value="ECO:0007669"/>
    <property type="project" value="UniProtKB-KW"/>
</dbReference>
<sequence>MAASPERTDAPAPRREPSILDVAREAGVSAQTVSRVATGKDVVKAATRERVVDAMRRLGYRPNGAARALKAGRYRSIGVIMFSLATYGNMRTLEAIAGEATAAGYSITLIPLDAATQGSVSGAFARLGEESVDGIVIIIEAHRLNESEIVLPSGLPVVVLDSSAEYDLPVIDTDQAQGARLATEHLLGLGHRTVWHVAGPEESFSAQRRRDSWERTLRAHGAPVPEPIIGDWTAESGRAAGALLASIPEATAVFAANDQMALGVMHALHEAGRAIPGDVSVVGFDDMPEAASFWPALTTVRQHFHEVGVAALQALVASIENAHVDDTALVPTELVVRASSAPPRA</sequence>
<keyword evidence="3" id="KW-0804">Transcription</keyword>
<proteinExistence type="predicted"/>
<dbReference type="CDD" id="cd01574">
    <property type="entry name" value="PBP1_LacI"/>
    <property type="match status" value="1"/>
</dbReference>
<dbReference type="RefSeq" id="WP_397557725.1">
    <property type="nucleotide sequence ID" value="NZ_JBIQWL010000008.1"/>
</dbReference>
<dbReference type="CDD" id="cd01392">
    <property type="entry name" value="HTH_LacI"/>
    <property type="match status" value="1"/>
</dbReference>
<dbReference type="PANTHER" id="PTHR30146">
    <property type="entry name" value="LACI-RELATED TRANSCRIPTIONAL REPRESSOR"/>
    <property type="match status" value="1"/>
</dbReference>
<dbReference type="InterPro" id="IPR046335">
    <property type="entry name" value="LacI/GalR-like_sensor"/>
</dbReference>
<evidence type="ECO:0000256" key="1">
    <source>
        <dbReference type="ARBA" id="ARBA00023015"/>
    </source>
</evidence>
<comment type="caution">
    <text evidence="5">The sequence shown here is derived from an EMBL/GenBank/DDBJ whole genome shotgun (WGS) entry which is preliminary data.</text>
</comment>
<dbReference type="InterPro" id="IPR000843">
    <property type="entry name" value="HTH_LacI"/>
</dbReference>
<dbReference type="PROSITE" id="PS50932">
    <property type="entry name" value="HTH_LACI_2"/>
    <property type="match status" value="1"/>
</dbReference>